<dbReference type="EMBL" id="FNHS01000005">
    <property type="protein sequence ID" value="SDN02072.1"/>
    <property type="molecule type" value="Genomic_DNA"/>
</dbReference>
<evidence type="ECO:0000313" key="2">
    <source>
        <dbReference type="Proteomes" id="UP000198704"/>
    </source>
</evidence>
<dbReference type="RefSeq" id="WP_091715305.1">
    <property type="nucleotide sequence ID" value="NZ_FNHS01000005.1"/>
</dbReference>
<dbReference type="Proteomes" id="UP000198704">
    <property type="component" value="Unassembled WGS sequence"/>
</dbReference>
<gene>
    <name evidence="1" type="ORF">SAMN05216360_10599</name>
</gene>
<sequence length="100" mass="11133">MNAVFIQHAVDRMRAQGLKAVAVNRLMQQVEHVVQDRETLTHSDDVVRLGILRGEETFIVWAGDMRVVLGVTGDHPEQVVVVGVYRADEALPAFEPASRN</sequence>
<keyword evidence="2" id="KW-1185">Reference proteome</keyword>
<proteinExistence type="predicted"/>
<accession>A0A1G9XYY8</accession>
<protein>
    <recommendedName>
        <fullName evidence="3">DUF4258 domain-containing protein</fullName>
    </recommendedName>
</protein>
<organism evidence="1 2">
    <name type="scientific">Methylobacterium phyllostachyos</name>
    <dbReference type="NCBI Taxonomy" id="582672"/>
    <lineage>
        <taxon>Bacteria</taxon>
        <taxon>Pseudomonadati</taxon>
        <taxon>Pseudomonadota</taxon>
        <taxon>Alphaproteobacteria</taxon>
        <taxon>Hyphomicrobiales</taxon>
        <taxon>Methylobacteriaceae</taxon>
        <taxon>Methylobacterium</taxon>
    </lineage>
</organism>
<evidence type="ECO:0000313" key="1">
    <source>
        <dbReference type="EMBL" id="SDN02072.1"/>
    </source>
</evidence>
<dbReference type="STRING" id="582672.SAMN05216360_10599"/>
<dbReference type="AlphaFoldDB" id="A0A1G9XYY8"/>
<evidence type="ECO:0008006" key="3">
    <source>
        <dbReference type="Google" id="ProtNLM"/>
    </source>
</evidence>
<name>A0A1G9XYY8_9HYPH</name>
<reference evidence="2" key="1">
    <citation type="submission" date="2016-10" db="EMBL/GenBank/DDBJ databases">
        <authorList>
            <person name="Varghese N."/>
            <person name="Submissions S."/>
        </authorList>
    </citation>
    <scope>NUCLEOTIDE SEQUENCE [LARGE SCALE GENOMIC DNA]</scope>
    <source>
        <strain evidence="2">BL47</strain>
    </source>
</reference>